<reference evidence="3" key="1">
    <citation type="submission" date="2021-04" db="EMBL/GenBank/DDBJ databases">
        <authorList>
            <consortium name="Molecular Ecology Group"/>
        </authorList>
    </citation>
    <scope>NUCLEOTIDE SEQUENCE</scope>
</reference>
<evidence type="ECO:0000313" key="3">
    <source>
        <dbReference type="EMBL" id="CAG5122020.1"/>
    </source>
</evidence>
<evidence type="ECO:0000256" key="2">
    <source>
        <dbReference type="SAM" id="Phobius"/>
    </source>
</evidence>
<evidence type="ECO:0000313" key="4">
    <source>
        <dbReference type="Proteomes" id="UP000678393"/>
    </source>
</evidence>
<feature type="compositionally biased region" description="Basic and acidic residues" evidence="1">
    <location>
        <begin position="110"/>
        <end position="119"/>
    </location>
</feature>
<feature type="transmembrane region" description="Helical" evidence="2">
    <location>
        <begin position="60"/>
        <end position="86"/>
    </location>
</feature>
<keyword evidence="4" id="KW-1185">Reference proteome</keyword>
<feature type="region of interest" description="Disordered" evidence="1">
    <location>
        <begin position="95"/>
        <end position="120"/>
    </location>
</feature>
<dbReference type="EMBL" id="CAJHNH020001213">
    <property type="protein sequence ID" value="CAG5122020.1"/>
    <property type="molecule type" value="Genomic_DNA"/>
</dbReference>
<keyword evidence="2" id="KW-0812">Transmembrane</keyword>
<evidence type="ECO:0000256" key="1">
    <source>
        <dbReference type="SAM" id="MobiDB-lite"/>
    </source>
</evidence>
<comment type="caution">
    <text evidence="3">The sequence shown here is derived from an EMBL/GenBank/DDBJ whole genome shotgun (WGS) entry which is preliminary data.</text>
</comment>
<feature type="region of interest" description="Disordered" evidence="1">
    <location>
        <begin position="405"/>
        <end position="425"/>
    </location>
</feature>
<dbReference type="Proteomes" id="UP000678393">
    <property type="component" value="Unassembled WGS sequence"/>
</dbReference>
<dbReference type="AlphaFoldDB" id="A0A8S3Z340"/>
<name>A0A8S3Z340_9EUPU</name>
<dbReference type="OrthoDB" id="6120496at2759"/>
<accession>A0A8S3Z340</accession>
<sequence>MSSLHSPRIQCCCCAVGVFAAMFGIFMLSAGICIVLNVTFMEVDTSGLPPDLHNEHGKKVVGIILICVAIAFLGLSATVSIMYFTLCSRKSPDVTKQHKTTPVGTTTGPERIRSRESVLHGKKRATSSSLNVVPVHRPGMHLHSEFSKQKKSYHVLRNRPVLPPHQEEEVDLSKSSTELNRADETFSASTTSNGKKRKQRDRREESVESLDVHIISYSNIRTPVIVVDSFHEKELLAEDEMETQLNDSVIRFDEDSVSNTFSEQCREVESGVPVFNINVPTAGVTSSSSADSQDIIIRHNNLSKLDLKSHPDYLDTASIQTDFTSSSIALVSSSCTSLPELQQQVLVVRPATGASLGSLTNIHSPIDSFSEEDRDSLSCLHVISDQHSTHTILLDESQDGLNRMHHNSAFSFDGNDPPQQCEVDG</sequence>
<organism evidence="3 4">
    <name type="scientific">Candidula unifasciata</name>
    <dbReference type="NCBI Taxonomy" id="100452"/>
    <lineage>
        <taxon>Eukaryota</taxon>
        <taxon>Metazoa</taxon>
        <taxon>Spiralia</taxon>
        <taxon>Lophotrochozoa</taxon>
        <taxon>Mollusca</taxon>
        <taxon>Gastropoda</taxon>
        <taxon>Heterobranchia</taxon>
        <taxon>Euthyneura</taxon>
        <taxon>Panpulmonata</taxon>
        <taxon>Eupulmonata</taxon>
        <taxon>Stylommatophora</taxon>
        <taxon>Helicina</taxon>
        <taxon>Helicoidea</taxon>
        <taxon>Geomitridae</taxon>
        <taxon>Candidula</taxon>
    </lineage>
</organism>
<feature type="transmembrane region" description="Helical" evidence="2">
    <location>
        <begin position="12"/>
        <end position="40"/>
    </location>
</feature>
<protein>
    <submittedName>
        <fullName evidence="3">Uncharacterized protein</fullName>
    </submittedName>
</protein>
<gene>
    <name evidence="3" type="ORF">CUNI_LOCUS7578</name>
</gene>
<keyword evidence="2" id="KW-1133">Transmembrane helix</keyword>
<feature type="region of interest" description="Disordered" evidence="1">
    <location>
        <begin position="160"/>
        <end position="205"/>
    </location>
</feature>
<keyword evidence="2" id="KW-0472">Membrane</keyword>
<proteinExistence type="predicted"/>